<feature type="transmembrane region" description="Helical" evidence="1">
    <location>
        <begin position="6"/>
        <end position="23"/>
    </location>
</feature>
<evidence type="ECO:0000313" key="2">
    <source>
        <dbReference type="EMBL" id="TLS53008.1"/>
    </source>
</evidence>
<comment type="caution">
    <text evidence="2">The sequence shown here is derived from an EMBL/GenBank/DDBJ whole genome shotgun (WGS) entry which is preliminary data.</text>
</comment>
<keyword evidence="1" id="KW-0472">Membrane</keyword>
<dbReference type="RefSeq" id="WP_138193249.1">
    <property type="nucleotide sequence ID" value="NZ_VCIW01000003.1"/>
</dbReference>
<gene>
    <name evidence="2" type="ORF">FE782_06460</name>
</gene>
<name>A0A5R9GI04_9BACL</name>
<evidence type="ECO:0000256" key="1">
    <source>
        <dbReference type="SAM" id="Phobius"/>
    </source>
</evidence>
<keyword evidence="3" id="KW-1185">Reference proteome</keyword>
<organism evidence="2 3">
    <name type="scientific">Paenibacillus antri</name>
    <dbReference type="NCBI Taxonomy" id="2582848"/>
    <lineage>
        <taxon>Bacteria</taxon>
        <taxon>Bacillati</taxon>
        <taxon>Bacillota</taxon>
        <taxon>Bacilli</taxon>
        <taxon>Bacillales</taxon>
        <taxon>Paenibacillaceae</taxon>
        <taxon>Paenibacillus</taxon>
    </lineage>
</organism>
<sequence length="149" mass="17033">MNDDVVVLIFVLLVFAVWGFVLFRRWLYRTPDVKTPVAEGSRKPNDEVTELLADHGYEVTHGKWKVSITVRVDDKELGSQMFVDYFAKKGDGIYVVKVAKARKPLDLTVGSAIRERLLSYALLYEETAGVLYVDVAARQVHQIRFELEL</sequence>
<dbReference type="OrthoDB" id="2988117at2"/>
<dbReference type="EMBL" id="VCIW01000003">
    <property type="protein sequence ID" value="TLS53008.1"/>
    <property type="molecule type" value="Genomic_DNA"/>
</dbReference>
<dbReference type="AlphaFoldDB" id="A0A5R9GI04"/>
<dbReference type="Proteomes" id="UP000309676">
    <property type="component" value="Unassembled WGS sequence"/>
</dbReference>
<reference evidence="2 3" key="1">
    <citation type="submission" date="2019-05" db="EMBL/GenBank/DDBJ databases">
        <authorList>
            <person name="Narsing Rao M.P."/>
            <person name="Li W.J."/>
        </authorList>
    </citation>
    <scope>NUCLEOTIDE SEQUENCE [LARGE SCALE GENOMIC DNA]</scope>
    <source>
        <strain evidence="2 3">SYSU_K30003</strain>
    </source>
</reference>
<keyword evidence="1" id="KW-1133">Transmembrane helix</keyword>
<evidence type="ECO:0000313" key="3">
    <source>
        <dbReference type="Proteomes" id="UP000309676"/>
    </source>
</evidence>
<accession>A0A5R9GI04</accession>
<proteinExistence type="predicted"/>
<protein>
    <submittedName>
        <fullName evidence="2">Uncharacterized protein</fullName>
    </submittedName>
</protein>
<keyword evidence="1" id="KW-0812">Transmembrane</keyword>